<dbReference type="SUPFAM" id="SSF55729">
    <property type="entry name" value="Acyl-CoA N-acyltransferases (Nat)"/>
    <property type="match status" value="1"/>
</dbReference>
<dbReference type="PANTHER" id="PTHR43451">
    <property type="entry name" value="ACETYLTRANSFERASE (GNAT) FAMILY PROTEIN"/>
    <property type="match status" value="1"/>
</dbReference>
<organism evidence="2 3">
    <name type="scientific">Paraperlucidibaca wandonensis</name>
    <dbReference type="NCBI Taxonomy" id="1268273"/>
    <lineage>
        <taxon>Bacteria</taxon>
        <taxon>Pseudomonadati</taxon>
        <taxon>Pseudomonadota</taxon>
        <taxon>Gammaproteobacteria</taxon>
        <taxon>Moraxellales</taxon>
        <taxon>Moraxellaceae</taxon>
        <taxon>Paraperlucidibaca</taxon>
    </lineage>
</organism>
<reference evidence="3" key="1">
    <citation type="journal article" date="2019" name="Int. J. Syst. Evol. Microbiol.">
        <title>The Global Catalogue of Microorganisms (GCM) 10K type strain sequencing project: providing services to taxonomists for standard genome sequencing and annotation.</title>
        <authorList>
            <consortium name="The Broad Institute Genomics Platform"/>
            <consortium name="The Broad Institute Genome Sequencing Center for Infectious Disease"/>
            <person name="Wu L."/>
            <person name="Ma J."/>
        </authorList>
    </citation>
    <scope>NUCLEOTIDE SEQUENCE [LARGE SCALE GENOMIC DNA]</scope>
    <source>
        <strain evidence="3">CCUG 63419</strain>
    </source>
</reference>
<dbReference type="Pfam" id="PF13673">
    <property type="entry name" value="Acetyltransf_10"/>
    <property type="match status" value="1"/>
</dbReference>
<dbReference type="EMBL" id="JBHTIT010000001">
    <property type="protein sequence ID" value="MFD0949175.1"/>
    <property type="molecule type" value="Genomic_DNA"/>
</dbReference>
<name>A0ABW3HCH8_9GAMM</name>
<evidence type="ECO:0000313" key="2">
    <source>
        <dbReference type="EMBL" id="MFD0949175.1"/>
    </source>
</evidence>
<dbReference type="PANTHER" id="PTHR43451:SF1">
    <property type="entry name" value="ACETYLTRANSFERASE"/>
    <property type="match status" value="1"/>
</dbReference>
<dbReference type="CDD" id="cd04301">
    <property type="entry name" value="NAT_SF"/>
    <property type="match status" value="1"/>
</dbReference>
<evidence type="ECO:0000259" key="1">
    <source>
        <dbReference type="PROSITE" id="PS51186"/>
    </source>
</evidence>
<dbReference type="RefSeq" id="WP_379068531.1">
    <property type="nucleotide sequence ID" value="NZ_JBHTIT010000001.1"/>
</dbReference>
<protein>
    <submittedName>
        <fullName evidence="2">GNAT family N-acetyltransferase</fullName>
        <ecNumber evidence="2">2.3.1.-</ecNumber>
    </submittedName>
</protein>
<sequence length="158" mass="17391">MNIRTSTSRDVESIVALFTASVHLLAARNYTPEQLTAWAPKSPDLEQWSTKLSTLETLVAEFDGTMVGFITYTDNGHIVFLYTSPTFSRKGVASQLYEITSRVLLANGVCSLSTEASIEARPFFESKGFNVVEEQVVERNGMLLKRFAMAGVLASVEA</sequence>
<keyword evidence="3" id="KW-1185">Reference proteome</keyword>
<proteinExistence type="predicted"/>
<dbReference type="InterPro" id="IPR000182">
    <property type="entry name" value="GNAT_dom"/>
</dbReference>
<gene>
    <name evidence="2" type="ORF">ACFQ0F_02005</name>
</gene>
<comment type="caution">
    <text evidence="2">The sequence shown here is derived from an EMBL/GenBank/DDBJ whole genome shotgun (WGS) entry which is preliminary data.</text>
</comment>
<dbReference type="Proteomes" id="UP001597044">
    <property type="component" value="Unassembled WGS sequence"/>
</dbReference>
<dbReference type="GO" id="GO:0016746">
    <property type="term" value="F:acyltransferase activity"/>
    <property type="evidence" value="ECO:0007669"/>
    <property type="project" value="UniProtKB-KW"/>
</dbReference>
<keyword evidence="2" id="KW-0808">Transferase</keyword>
<dbReference type="PROSITE" id="PS51186">
    <property type="entry name" value="GNAT"/>
    <property type="match status" value="1"/>
</dbReference>
<dbReference type="InterPro" id="IPR016181">
    <property type="entry name" value="Acyl_CoA_acyltransferase"/>
</dbReference>
<feature type="domain" description="N-acetyltransferase" evidence="1">
    <location>
        <begin position="1"/>
        <end position="150"/>
    </location>
</feature>
<dbReference type="Gene3D" id="3.40.630.30">
    <property type="match status" value="1"/>
</dbReference>
<accession>A0ABW3HCH8</accession>
<dbReference type="EC" id="2.3.1.-" evidence="2"/>
<keyword evidence="2" id="KW-0012">Acyltransferase</keyword>
<dbReference type="InterPro" id="IPR052564">
    <property type="entry name" value="N-acetyltrans/Recomb-assoc"/>
</dbReference>
<evidence type="ECO:0000313" key="3">
    <source>
        <dbReference type="Proteomes" id="UP001597044"/>
    </source>
</evidence>